<organism evidence="2 3">
    <name type="scientific">Pseudogulbenkiania ferrooxidans EGD-HP2</name>
    <dbReference type="NCBI Taxonomy" id="1388764"/>
    <lineage>
        <taxon>Bacteria</taxon>
        <taxon>Pseudomonadati</taxon>
        <taxon>Pseudomonadota</taxon>
        <taxon>Betaproteobacteria</taxon>
        <taxon>Neisseriales</taxon>
        <taxon>Chromobacteriaceae</taxon>
        <taxon>Pseudogulbenkiania</taxon>
    </lineage>
</organism>
<comment type="caution">
    <text evidence="2">The sequence shown here is derived from an EMBL/GenBank/DDBJ whole genome shotgun (WGS) entry which is preliminary data.</text>
</comment>
<feature type="transmembrane region" description="Helical" evidence="1">
    <location>
        <begin position="6"/>
        <end position="30"/>
    </location>
</feature>
<keyword evidence="1" id="KW-0472">Membrane</keyword>
<dbReference type="Proteomes" id="UP000016426">
    <property type="component" value="Unassembled WGS sequence"/>
</dbReference>
<gene>
    <name evidence="2" type="ORF">O166_06435</name>
</gene>
<sequence length="43" mass="4557">MTAREILHALGVGFLRGLSGGAAFLALLIAAEYITNGLKWGHF</sequence>
<accession>A0ABN0N7M5</accession>
<evidence type="ECO:0000256" key="1">
    <source>
        <dbReference type="SAM" id="Phobius"/>
    </source>
</evidence>
<reference evidence="2 3" key="1">
    <citation type="journal article" date="2013" name="Genome Announc.">
        <title>Genome Sequence of the Pigment-Producing Bacterium Pseudogulbenkiania ferrooxidans, Isolated from Loktak Lake.</title>
        <authorList>
            <person name="Puranik S."/>
            <person name="Talkal R."/>
            <person name="Qureshi A."/>
            <person name="Khardenavis A."/>
            <person name="Kapley A."/>
            <person name="Purohit H.J."/>
        </authorList>
    </citation>
    <scope>NUCLEOTIDE SEQUENCE [LARGE SCALE GENOMIC DNA]</scope>
    <source>
        <strain evidence="2 3">EGD-HP2</strain>
    </source>
</reference>
<proteinExistence type="predicted"/>
<name>A0ABN0N7M5_9NEIS</name>
<keyword evidence="1" id="KW-0812">Transmembrane</keyword>
<dbReference type="EMBL" id="AVPH01000212">
    <property type="protein sequence ID" value="ERE07197.1"/>
    <property type="molecule type" value="Genomic_DNA"/>
</dbReference>
<protein>
    <submittedName>
        <fullName evidence="2">Uncharacterized protein</fullName>
    </submittedName>
</protein>
<keyword evidence="3" id="KW-1185">Reference proteome</keyword>
<evidence type="ECO:0000313" key="2">
    <source>
        <dbReference type="EMBL" id="ERE07197.1"/>
    </source>
</evidence>
<keyword evidence="1" id="KW-1133">Transmembrane helix</keyword>
<dbReference type="RefSeq" id="WP_021476717.1">
    <property type="nucleotide sequence ID" value="NZ_AVPH01000212.1"/>
</dbReference>
<evidence type="ECO:0000313" key="3">
    <source>
        <dbReference type="Proteomes" id="UP000016426"/>
    </source>
</evidence>